<dbReference type="AlphaFoldDB" id="A0AA35S6X5"/>
<protein>
    <submittedName>
        <fullName evidence="1">Uncharacterized protein</fullName>
    </submittedName>
</protein>
<gene>
    <name evidence="1" type="ORF">GBAR_LOCUS13784</name>
</gene>
<accession>A0AA35S6X5</accession>
<keyword evidence="2" id="KW-1185">Reference proteome</keyword>
<sequence length="68" mass="7522">MAALGTVLVRLGSRCQAEWQSWERGECLRPARCRVLAELGTAKMRLVPGDSLGATLETRRECVSFQVT</sequence>
<dbReference type="Proteomes" id="UP001174909">
    <property type="component" value="Unassembled WGS sequence"/>
</dbReference>
<reference evidence="1" key="1">
    <citation type="submission" date="2023-03" db="EMBL/GenBank/DDBJ databases">
        <authorList>
            <person name="Steffen K."/>
            <person name="Cardenas P."/>
        </authorList>
    </citation>
    <scope>NUCLEOTIDE SEQUENCE</scope>
</reference>
<evidence type="ECO:0000313" key="1">
    <source>
        <dbReference type="EMBL" id="CAI8023632.1"/>
    </source>
</evidence>
<name>A0AA35S6X5_GEOBA</name>
<evidence type="ECO:0000313" key="2">
    <source>
        <dbReference type="Proteomes" id="UP001174909"/>
    </source>
</evidence>
<dbReference type="EMBL" id="CASHTH010002020">
    <property type="protein sequence ID" value="CAI8023632.1"/>
    <property type="molecule type" value="Genomic_DNA"/>
</dbReference>
<proteinExistence type="predicted"/>
<comment type="caution">
    <text evidence="1">The sequence shown here is derived from an EMBL/GenBank/DDBJ whole genome shotgun (WGS) entry which is preliminary data.</text>
</comment>
<organism evidence="1 2">
    <name type="scientific">Geodia barretti</name>
    <name type="common">Barrett's horny sponge</name>
    <dbReference type="NCBI Taxonomy" id="519541"/>
    <lineage>
        <taxon>Eukaryota</taxon>
        <taxon>Metazoa</taxon>
        <taxon>Porifera</taxon>
        <taxon>Demospongiae</taxon>
        <taxon>Heteroscleromorpha</taxon>
        <taxon>Tetractinellida</taxon>
        <taxon>Astrophorina</taxon>
        <taxon>Geodiidae</taxon>
        <taxon>Geodia</taxon>
    </lineage>
</organism>
<feature type="non-terminal residue" evidence="1">
    <location>
        <position position="1"/>
    </location>
</feature>